<comment type="similarity">
    <text evidence="1 11">Belongs to the helicase family. UvrD subfamily.</text>
</comment>
<dbReference type="InterPro" id="IPR027417">
    <property type="entry name" value="P-loop_NTPase"/>
</dbReference>
<dbReference type="GO" id="GO:0005524">
    <property type="term" value="F:ATP binding"/>
    <property type="evidence" value="ECO:0007669"/>
    <property type="project" value="UniProtKB-UniRule"/>
</dbReference>
<dbReference type="GO" id="GO:0005829">
    <property type="term" value="C:cytosol"/>
    <property type="evidence" value="ECO:0007669"/>
    <property type="project" value="TreeGrafter"/>
</dbReference>
<keyword evidence="3 11" id="KW-0547">Nucleotide-binding</keyword>
<comment type="subunit">
    <text evidence="11">Homodimer.</text>
</comment>
<dbReference type="EC" id="5.6.2.4" evidence="11"/>
<dbReference type="RefSeq" id="WP_014889118.1">
    <property type="nucleotide sequence ID" value="NC_018420.1"/>
</dbReference>
<dbReference type="InterPro" id="IPR014016">
    <property type="entry name" value="UvrD-like_ATP-bd"/>
</dbReference>
<dbReference type="GO" id="GO:0006260">
    <property type="term" value="P:DNA replication"/>
    <property type="evidence" value="ECO:0007669"/>
    <property type="project" value="UniProtKB-UniRule"/>
</dbReference>
<feature type="domain" description="UvrD-like helicase C-terminal" evidence="14">
    <location>
        <begin position="281"/>
        <end position="563"/>
    </location>
</feature>
<gene>
    <name evidence="11" type="primary">rep</name>
    <name evidence="15" type="ORF">A35E_00532</name>
</gene>
<dbReference type="InterPro" id="IPR005752">
    <property type="entry name" value="Helicase_Rep"/>
</dbReference>
<evidence type="ECO:0000256" key="3">
    <source>
        <dbReference type="ARBA" id="ARBA00022741"/>
    </source>
</evidence>
<dbReference type="Pfam" id="PF13361">
    <property type="entry name" value="UvrD_C"/>
    <property type="match status" value="1"/>
</dbReference>
<dbReference type="Gene3D" id="1.10.486.10">
    <property type="entry name" value="PCRA, domain 4"/>
    <property type="match status" value="1"/>
</dbReference>
<dbReference type="EMBL" id="CP003547">
    <property type="protein sequence ID" value="AFP85821.1"/>
    <property type="molecule type" value="Genomic_DNA"/>
</dbReference>
<evidence type="ECO:0000313" key="16">
    <source>
        <dbReference type="Proteomes" id="UP000003937"/>
    </source>
</evidence>
<dbReference type="PROSITE" id="PS51198">
    <property type="entry name" value="UVRD_HELICASE_ATP_BIND"/>
    <property type="match status" value="1"/>
</dbReference>
<comment type="function">
    <text evidence="11">Rep helicase is a single-stranded DNA-dependent ATPase involved in DNA replication; it can initiate unwinding at a nick in the DNA. It binds to the single-stranded DNA and acts in a progressive fashion along the DNA in the 3' to 5' direction.</text>
</comment>
<keyword evidence="16" id="KW-1185">Reference proteome</keyword>
<evidence type="ECO:0000256" key="10">
    <source>
        <dbReference type="ARBA" id="ARBA00048988"/>
    </source>
</evidence>
<evidence type="ECO:0000256" key="2">
    <source>
        <dbReference type="ARBA" id="ARBA00022705"/>
    </source>
</evidence>
<evidence type="ECO:0000256" key="1">
    <source>
        <dbReference type="ARBA" id="ARBA00009922"/>
    </source>
</evidence>
<protein>
    <recommendedName>
        <fullName evidence="11">ATP-dependent DNA helicase Rep</fullName>
        <ecNumber evidence="11">5.6.2.4</ecNumber>
    </recommendedName>
    <alternativeName>
        <fullName evidence="11">DNA 3'-5' helicase Rep</fullName>
    </alternativeName>
</protein>
<dbReference type="Pfam" id="PF00580">
    <property type="entry name" value="UvrD-helicase"/>
    <property type="match status" value="1"/>
</dbReference>
<name>J3VUI0_9ENTR</name>
<comment type="catalytic activity">
    <reaction evidence="10 11">
        <text>ATP + H2O = ADP + phosphate + H(+)</text>
        <dbReference type="Rhea" id="RHEA:13065"/>
        <dbReference type="ChEBI" id="CHEBI:15377"/>
        <dbReference type="ChEBI" id="CHEBI:15378"/>
        <dbReference type="ChEBI" id="CHEBI:30616"/>
        <dbReference type="ChEBI" id="CHEBI:43474"/>
        <dbReference type="ChEBI" id="CHEBI:456216"/>
        <dbReference type="EC" id="5.6.2.4"/>
    </reaction>
</comment>
<evidence type="ECO:0000259" key="13">
    <source>
        <dbReference type="PROSITE" id="PS51198"/>
    </source>
</evidence>
<dbReference type="GO" id="GO:0003697">
    <property type="term" value="F:single-stranded DNA binding"/>
    <property type="evidence" value="ECO:0007669"/>
    <property type="project" value="UniProtKB-UniRule"/>
</dbReference>
<accession>J3VUI0</accession>
<dbReference type="HOGENOM" id="CLU_004585_5_2_6"/>
<dbReference type="NCBIfam" id="TIGR01074">
    <property type="entry name" value="rep"/>
    <property type="match status" value="1"/>
</dbReference>
<keyword evidence="5 11" id="KW-0347">Helicase</keyword>
<keyword evidence="6 11" id="KW-0067">ATP-binding</keyword>
<evidence type="ECO:0000256" key="4">
    <source>
        <dbReference type="ARBA" id="ARBA00022801"/>
    </source>
</evidence>
<dbReference type="PANTHER" id="PTHR11070:SF64">
    <property type="entry name" value="ATP-DEPENDENT DNA HELICASE REP"/>
    <property type="match status" value="1"/>
</dbReference>
<dbReference type="Proteomes" id="UP000003937">
    <property type="component" value="Chromosome"/>
</dbReference>
<dbReference type="Gene3D" id="3.40.50.300">
    <property type="entry name" value="P-loop containing nucleotide triphosphate hydrolases"/>
    <property type="match status" value="2"/>
</dbReference>
<feature type="binding site" evidence="11">
    <location>
        <position position="278"/>
    </location>
    <ligand>
        <name>ATP</name>
        <dbReference type="ChEBI" id="CHEBI:30616"/>
    </ligand>
</feature>
<evidence type="ECO:0000259" key="14">
    <source>
        <dbReference type="PROSITE" id="PS51217"/>
    </source>
</evidence>
<evidence type="ECO:0000256" key="8">
    <source>
        <dbReference type="ARBA" id="ARBA00023235"/>
    </source>
</evidence>
<evidence type="ECO:0000256" key="12">
    <source>
        <dbReference type="PROSITE-ProRule" id="PRU00560"/>
    </source>
</evidence>
<dbReference type="CDD" id="cd17932">
    <property type="entry name" value="DEXQc_UvrD"/>
    <property type="match status" value="1"/>
</dbReference>
<keyword evidence="7 11" id="KW-0238">DNA-binding</keyword>
<keyword evidence="8 11" id="KW-0413">Isomerase</keyword>
<evidence type="ECO:0000256" key="5">
    <source>
        <dbReference type="ARBA" id="ARBA00022806"/>
    </source>
</evidence>
<sequence precursor="true">MCLNLSQQEAIKCVNRPCLILAGAGSGKTKVIINKISYLIRKCGYEAQHIAALTFTNKASNEMKLRLAKELGSLKTRKLTVSTFHMLGLTIIKKEYQTLGINSKFSLFDAQDQKSLLNSLSEQWFKGNKELIQSLMLSISNWKNDLLSPEQANNSAISQHEKLFAHCYALYQNYLRSCNILDFDDLILRPIQLLKRNKEVRKRWEEKINYLLIDEYQDTNPSQYELIKLLVGSKGCFTVVGDDDQSIYSWRGARPKNLELLQQDFQTLQVIKLEQNYRSTKRILNAANILISNNPHFLKKRLFSLSNYGDILKVIDASNEEDEAEKVIKKVITHHFIKKTRYQDYAILYRSNHQSRLFEKILIKNYIPYRISGGTSFFSRPEIKDLLAYLRVLINPNDNSAFLRIVNTPRREIGTATLAKLGNWATQRNKSLFSASFDIGLEQKLKGINLKFLKNFTIWLQKIAKQAEIRPIEALHELIIDIDYKNWLYEVSTTSQSADIRIKNVNQLCTWVTEMLTGSELQEAMTLDQIITQFTLRDIMENNNDCDEERDQVKLMTLHASKGLEFPYVFLVGMEEGLLPHHNSISDNNIEEERRLTYVGITRAQKELTFTLCRERCHYGKIVKQTPSRFLFELPKEDIEWRATYKSMSDEMRITQAHKHLSTIRDQLSKARNKSD</sequence>
<organism evidence="15 16">
    <name type="scientific">secondary endosymbiont of Heteropsylla cubana</name>
    <dbReference type="NCBI Taxonomy" id="134287"/>
    <lineage>
        <taxon>Bacteria</taxon>
        <taxon>Pseudomonadati</taxon>
        <taxon>Pseudomonadota</taxon>
        <taxon>Gammaproteobacteria</taxon>
        <taxon>Enterobacterales</taxon>
        <taxon>Enterobacteriaceae</taxon>
        <taxon>aphid secondary symbionts</taxon>
    </lineage>
</organism>
<evidence type="ECO:0000313" key="15">
    <source>
        <dbReference type="EMBL" id="AFP85821.1"/>
    </source>
</evidence>
<dbReference type="CDD" id="cd18807">
    <property type="entry name" value="SF1_C_UvrD"/>
    <property type="match status" value="1"/>
</dbReference>
<dbReference type="HAMAP" id="MF_01920">
    <property type="entry name" value="Helicase_Rep"/>
    <property type="match status" value="1"/>
</dbReference>
<evidence type="ECO:0000256" key="6">
    <source>
        <dbReference type="ARBA" id="ARBA00022840"/>
    </source>
</evidence>
<dbReference type="InterPro" id="IPR014017">
    <property type="entry name" value="DNA_helicase_UvrD-like_C"/>
</dbReference>
<feature type="domain" description="UvrD-like helicase ATP-binding" evidence="13">
    <location>
        <begin position="1"/>
        <end position="280"/>
    </location>
</feature>
<dbReference type="GO" id="GO:0000725">
    <property type="term" value="P:recombinational repair"/>
    <property type="evidence" value="ECO:0007669"/>
    <property type="project" value="TreeGrafter"/>
</dbReference>
<dbReference type="AlphaFoldDB" id="J3VUI0"/>
<dbReference type="PROSITE" id="PS51217">
    <property type="entry name" value="UVRD_HELICASE_CTER"/>
    <property type="match status" value="1"/>
</dbReference>
<evidence type="ECO:0000256" key="11">
    <source>
        <dbReference type="HAMAP-Rule" id="MF_01920"/>
    </source>
</evidence>
<dbReference type="PANTHER" id="PTHR11070">
    <property type="entry name" value="UVRD / RECB / PCRA DNA HELICASE FAMILY MEMBER"/>
    <property type="match status" value="1"/>
</dbReference>
<keyword evidence="2 11" id="KW-0235">DNA replication</keyword>
<dbReference type="GO" id="GO:0043138">
    <property type="term" value="F:3'-5' DNA helicase activity"/>
    <property type="evidence" value="ECO:0007669"/>
    <property type="project" value="UniProtKB-UniRule"/>
</dbReference>
<dbReference type="STRING" id="134287.A35E_00532"/>
<dbReference type="InterPro" id="IPR000212">
    <property type="entry name" value="DNA_helicase_UvrD/REP"/>
</dbReference>
<dbReference type="InterPro" id="IPR013986">
    <property type="entry name" value="DExx_box_DNA_helicase_dom_sf"/>
</dbReference>
<evidence type="ECO:0000256" key="7">
    <source>
        <dbReference type="ARBA" id="ARBA00023125"/>
    </source>
</evidence>
<reference evidence="15 16" key="1">
    <citation type="journal article" date="2012" name="Mol. Biol. Evol.">
        <title>Genome reduction and co-evolution between the primary and secondary bacterial symbionts of psyllids.</title>
        <authorList>
            <person name="Sloan D.B."/>
            <person name="Moran N.A."/>
        </authorList>
    </citation>
    <scope>NUCLEOTIDE SEQUENCE [LARGE SCALE GENOMIC DNA]</scope>
    <source>
        <strain evidence="15">Hcub_S</strain>
    </source>
</reference>
<dbReference type="GO" id="GO:0016887">
    <property type="term" value="F:ATP hydrolysis activity"/>
    <property type="evidence" value="ECO:0007669"/>
    <property type="project" value="RHEA"/>
</dbReference>
<comment type="catalytic activity">
    <reaction evidence="9 11">
        <text>Couples ATP hydrolysis with the unwinding of duplex DNA by translocating in the 3'-5' direction.</text>
        <dbReference type="EC" id="5.6.2.4"/>
    </reaction>
</comment>
<dbReference type="SUPFAM" id="SSF52540">
    <property type="entry name" value="P-loop containing nucleoside triphosphate hydrolases"/>
    <property type="match status" value="1"/>
</dbReference>
<dbReference type="PATRIC" id="fig|134287.3.peg.505"/>
<dbReference type="OrthoDB" id="9806690at2"/>
<dbReference type="Gene3D" id="1.10.10.160">
    <property type="match status" value="1"/>
</dbReference>
<feature type="binding site" evidence="12">
    <location>
        <begin position="22"/>
        <end position="29"/>
    </location>
    <ligand>
        <name>ATP</name>
        <dbReference type="ChEBI" id="CHEBI:30616"/>
    </ligand>
</feature>
<evidence type="ECO:0000256" key="9">
    <source>
        <dbReference type="ARBA" id="ARBA00034617"/>
    </source>
</evidence>
<keyword evidence="4 11" id="KW-0378">Hydrolase</keyword>
<dbReference type="KEGG" id="sehc:A35E_00532"/>
<proteinExistence type="inferred from homology"/>